<gene>
    <name evidence="2" type="ORF">MM415A00614_0013</name>
    <name evidence="1" type="ORF">MM415B01864_0010</name>
</gene>
<proteinExistence type="predicted"/>
<dbReference type="EMBL" id="MT141215">
    <property type="protein sequence ID" value="QJA56387.1"/>
    <property type="molecule type" value="Genomic_DNA"/>
</dbReference>
<name>A0A6M3IH10_9ZZZZ</name>
<protein>
    <submittedName>
        <fullName evidence="1">Uncharacterized protein</fullName>
    </submittedName>
</protein>
<sequence>MSIMDSYFNHSIDYIYSIARNKYGDKIPTEQYSDIPCRWVEKITQVTNAENEEVLSRIEVWLPAEYDAVKHNWKIVKDSATYFVASKEVRVDLDGEVDHIKLYLV</sequence>
<accession>A0A6M3IH10</accession>
<dbReference type="AlphaFoldDB" id="A0A6M3IH10"/>
<dbReference type="EMBL" id="MT142442">
    <property type="protein sequence ID" value="QJA80944.1"/>
    <property type="molecule type" value="Genomic_DNA"/>
</dbReference>
<evidence type="ECO:0000313" key="1">
    <source>
        <dbReference type="EMBL" id="QJA56387.1"/>
    </source>
</evidence>
<reference evidence="1" key="1">
    <citation type="submission" date="2020-03" db="EMBL/GenBank/DDBJ databases">
        <title>The deep terrestrial virosphere.</title>
        <authorList>
            <person name="Holmfeldt K."/>
            <person name="Nilsson E."/>
            <person name="Simone D."/>
            <person name="Lopez-Fernandez M."/>
            <person name="Wu X."/>
            <person name="de Brujin I."/>
            <person name="Lundin D."/>
            <person name="Andersson A."/>
            <person name="Bertilsson S."/>
            <person name="Dopson M."/>
        </authorList>
    </citation>
    <scope>NUCLEOTIDE SEQUENCE</scope>
    <source>
        <strain evidence="2">MM415A00614</strain>
        <strain evidence="1">MM415B01864</strain>
    </source>
</reference>
<evidence type="ECO:0000313" key="2">
    <source>
        <dbReference type="EMBL" id="QJA80944.1"/>
    </source>
</evidence>
<organism evidence="1">
    <name type="scientific">viral metagenome</name>
    <dbReference type="NCBI Taxonomy" id="1070528"/>
    <lineage>
        <taxon>unclassified sequences</taxon>
        <taxon>metagenomes</taxon>
        <taxon>organismal metagenomes</taxon>
    </lineage>
</organism>